<evidence type="ECO:0000313" key="2">
    <source>
        <dbReference type="Proteomes" id="UP000828251"/>
    </source>
</evidence>
<keyword evidence="2" id="KW-1185">Reference proteome</keyword>
<name>A0A9D3V9F4_9ROSI</name>
<dbReference type="EMBL" id="JAIQCV010000008">
    <property type="protein sequence ID" value="KAH1073958.1"/>
    <property type="molecule type" value="Genomic_DNA"/>
</dbReference>
<protein>
    <submittedName>
        <fullName evidence="1">Uncharacterized protein</fullName>
    </submittedName>
</protein>
<sequence>MMCYYVGKIQRLTGTNLTLMVVGNHTRISIDQAELWGLIPCNDLAWSKVTYVIVLSRNDHSVVKLRYLPNGGPT</sequence>
<evidence type="ECO:0000313" key="1">
    <source>
        <dbReference type="EMBL" id="KAH1073958.1"/>
    </source>
</evidence>
<gene>
    <name evidence="1" type="ORF">J1N35_026286</name>
</gene>
<dbReference type="Proteomes" id="UP000828251">
    <property type="component" value="Unassembled WGS sequence"/>
</dbReference>
<reference evidence="1 2" key="1">
    <citation type="journal article" date="2021" name="Plant Biotechnol. J.">
        <title>Multi-omics assisted identification of the key and species-specific regulatory components of drought-tolerant mechanisms in Gossypium stocksii.</title>
        <authorList>
            <person name="Yu D."/>
            <person name="Ke L."/>
            <person name="Zhang D."/>
            <person name="Wu Y."/>
            <person name="Sun Y."/>
            <person name="Mei J."/>
            <person name="Sun J."/>
            <person name="Sun Y."/>
        </authorList>
    </citation>
    <scope>NUCLEOTIDE SEQUENCE [LARGE SCALE GENOMIC DNA]</scope>
    <source>
        <strain evidence="2">cv. E1</strain>
        <tissue evidence="1">Leaf</tissue>
    </source>
</reference>
<accession>A0A9D3V9F4</accession>
<proteinExistence type="predicted"/>
<organism evidence="1 2">
    <name type="scientific">Gossypium stocksii</name>
    <dbReference type="NCBI Taxonomy" id="47602"/>
    <lineage>
        <taxon>Eukaryota</taxon>
        <taxon>Viridiplantae</taxon>
        <taxon>Streptophyta</taxon>
        <taxon>Embryophyta</taxon>
        <taxon>Tracheophyta</taxon>
        <taxon>Spermatophyta</taxon>
        <taxon>Magnoliopsida</taxon>
        <taxon>eudicotyledons</taxon>
        <taxon>Gunneridae</taxon>
        <taxon>Pentapetalae</taxon>
        <taxon>rosids</taxon>
        <taxon>malvids</taxon>
        <taxon>Malvales</taxon>
        <taxon>Malvaceae</taxon>
        <taxon>Malvoideae</taxon>
        <taxon>Gossypium</taxon>
    </lineage>
</organism>
<dbReference type="AlphaFoldDB" id="A0A9D3V9F4"/>
<comment type="caution">
    <text evidence="1">The sequence shown here is derived from an EMBL/GenBank/DDBJ whole genome shotgun (WGS) entry which is preliminary data.</text>
</comment>